<feature type="region of interest" description="Disordered" evidence="1">
    <location>
        <begin position="1"/>
        <end position="46"/>
    </location>
</feature>
<evidence type="ECO:0000256" key="2">
    <source>
        <dbReference type="SAM" id="Phobius"/>
    </source>
</evidence>
<gene>
    <name evidence="3" type="ORF">MAPG_11700</name>
</gene>
<dbReference type="PANTHER" id="PTHR48171:SF1">
    <property type="entry name" value="VACUOLAR PROTEIN SORTING-ASSOCIATED PROTEIN 62"/>
    <property type="match status" value="1"/>
</dbReference>
<feature type="non-terminal residue" evidence="3">
    <location>
        <position position="419"/>
    </location>
</feature>
<evidence type="ECO:0008006" key="4">
    <source>
        <dbReference type="Google" id="ProtNLM"/>
    </source>
</evidence>
<dbReference type="AlphaFoldDB" id="A0A0H2U9C7"/>
<dbReference type="OrthoDB" id="188042at2759"/>
<dbReference type="Pfam" id="PF06101">
    <property type="entry name" value="Vps62"/>
    <property type="match status" value="1"/>
</dbReference>
<dbReference type="InterPro" id="IPR009291">
    <property type="entry name" value="Vps62"/>
</dbReference>
<dbReference type="PANTHER" id="PTHR48171">
    <property type="entry name" value="DUF946 FAMILY PROTEIN"/>
    <property type="match status" value="1"/>
</dbReference>
<dbReference type="VEuPathDB" id="FungiDB:MAPG_11700"/>
<feature type="region of interest" description="Disordered" evidence="1">
    <location>
        <begin position="244"/>
        <end position="264"/>
    </location>
</feature>
<evidence type="ECO:0000256" key="1">
    <source>
        <dbReference type="SAM" id="MobiDB-lite"/>
    </source>
</evidence>
<reference evidence="3" key="2">
    <citation type="submission" date="2011-03" db="EMBL/GenBank/DDBJ databases">
        <title>Annotation of Magnaporthe poae ATCC 64411.</title>
        <authorList>
            <person name="Ma L.-J."/>
            <person name="Dead R."/>
            <person name="Young S.K."/>
            <person name="Zeng Q."/>
            <person name="Gargeya S."/>
            <person name="Fitzgerald M."/>
            <person name="Haas B."/>
            <person name="Abouelleil A."/>
            <person name="Alvarado L."/>
            <person name="Arachchi H.M."/>
            <person name="Berlin A."/>
            <person name="Brown A."/>
            <person name="Chapman S.B."/>
            <person name="Chen Z."/>
            <person name="Dunbar C."/>
            <person name="Freedman E."/>
            <person name="Gearin G."/>
            <person name="Gellesch M."/>
            <person name="Goldberg J."/>
            <person name="Griggs A."/>
            <person name="Gujja S."/>
            <person name="Heiman D."/>
            <person name="Howarth C."/>
            <person name="Larson L."/>
            <person name="Lui A."/>
            <person name="MacDonald P.J.P."/>
            <person name="Mehta T."/>
            <person name="Montmayeur A."/>
            <person name="Murphy C."/>
            <person name="Neiman D."/>
            <person name="Pearson M."/>
            <person name="Priest M."/>
            <person name="Roberts A."/>
            <person name="Saif S."/>
            <person name="Shea T."/>
            <person name="Shenoy N."/>
            <person name="Sisk P."/>
            <person name="Stolte C."/>
            <person name="Sykes S."/>
            <person name="Yandava C."/>
            <person name="Wortman J."/>
            <person name="Nusbaum C."/>
            <person name="Birren B."/>
        </authorList>
    </citation>
    <scope>NUCLEOTIDE SEQUENCE</scope>
    <source>
        <strain evidence="3">ATCC 64411</strain>
    </source>
</reference>
<dbReference type="EMBL" id="GL876984">
    <property type="protein sequence ID" value="KLU92713.1"/>
    <property type="molecule type" value="Genomic_DNA"/>
</dbReference>
<feature type="transmembrane region" description="Helical" evidence="2">
    <location>
        <begin position="60"/>
        <end position="82"/>
    </location>
</feature>
<protein>
    <recommendedName>
        <fullName evidence="4">Vacuolar protein sorting-associated protein 62</fullName>
    </recommendedName>
</protein>
<keyword evidence="2" id="KW-0472">Membrane</keyword>
<keyword evidence="2" id="KW-1133">Transmembrane helix</keyword>
<accession>A0A0H2U9C7</accession>
<organism evidence="3">
    <name type="scientific">Magnaporthiopsis poae (strain ATCC 64411 / 73-15)</name>
    <name type="common">Kentucky bluegrass fungus</name>
    <name type="synonym">Magnaporthe poae</name>
    <dbReference type="NCBI Taxonomy" id="644358"/>
    <lineage>
        <taxon>Eukaryota</taxon>
        <taxon>Fungi</taxon>
        <taxon>Dikarya</taxon>
        <taxon>Ascomycota</taxon>
        <taxon>Pezizomycotina</taxon>
        <taxon>Sordariomycetes</taxon>
        <taxon>Sordariomycetidae</taxon>
        <taxon>Magnaporthales</taxon>
        <taxon>Magnaporthaceae</taxon>
        <taxon>Magnaporthiopsis</taxon>
    </lineage>
</organism>
<sequence length="419" mass="45693">MRPQRPGTRPLGADLESQPLLRSQQNNDPGDADQPAQPSNTQPNSPVSITSRVLLRALSLVLLLLTNILAVMWTLYLVSWVARALNPTPPSEEQRARDAAWVSGSPYWVDRQACRWLSLCGVHHLRWDPPGLEGGDIVVVGENSTGRAVVVSQSGGAKQVPDYVLRHAPLVHLHSGESFWPASVAEHVKHMRALNHTAPPGDTADDEDRDSRTLLNLTDLDSLNAIHGGAAVYLTSTDDVETRPNWLSSRDAMPRSQNDESNGRSTAPVVLVLVEKETAADGEPTVLDAFWFFFYSYNLGQTVLGLRFGNHVGDWEHCMVRFVRGEPTAMFLSEHAGGQAYAWRALEKAATAEGSKDGGGGGGGYRPVIYSAVGSHAMYATPGDHPYVLPFGMLKDVTDKGPLWDPAKNAWAYWHQPSG</sequence>
<reference evidence="3" key="1">
    <citation type="submission" date="2010-05" db="EMBL/GenBank/DDBJ databases">
        <title>The Genome Sequence of Magnaporthe poae strain ATCC 64411.</title>
        <authorList>
            <consortium name="The Broad Institute Genome Sequencing Platform"/>
            <consortium name="Broad Institute Genome Sequencing Center for Infectious Disease"/>
            <person name="Ma L.-J."/>
            <person name="Dead R."/>
            <person name="Young S."/>
            <person name="Zeng Q."/>
            <person name="Koehrsen M."/>
            <person name="Alvarado L."/>
            <person name="Berlin A."/>
            <person name="Chapman S.B."/>
            <person name="Chen Z."/>
            <person name="Freedman E."/>
            <person name="Gellesch M."/>
            <person name="Goldberg J."/>
            <person name="Griggs A."/>
            <person name="Gujja S."/>
            <person name="Heilman E.R."/>
            <person name="Heiman D."/>
            <person name="Hepburn T."/>
            <person name="Howarth C."/>
            <person name="Jen D."/>
            <person name="Larson L."/>
            <person name="Mehta T."/>
            <person name="Neiman D."/>
            <person name="Pearson M."/>
            <person name="Roberts A."/>
            <person name="Saif S."/>
            <person name="Shea T."/>
            <person name="Shenoy N."/>
            <person name="Sisk P."/>
            <person name="Stolte C."/>
            <person name="Sykes S."/>
            <person name="Walk T."/>
            <person name="White J."/>
            <person name="Yandava C."/>
            <person name="Haas B."/>
            <person name="Nusbaum C."/>
            <person name="Birren B."/>
        </authorList>
    </citation>
    <scope>NUCLEOTIDE SEQUENCE</scope>
    <source>
        <strain evidence="3">ATCC 64411</strain>
    </source>
</reference>
<keyword evidence="2" id="KW-0812">Transmembrane</keyword>
<proteinExistence type="predicted"/>
<name>A0A0H2U9C7_MAGP6</name>
<feature type="compositionally biased region" description="Polar residues" evidence="1">
    <location>
        <begin position="36"/>
        <end position="46"/>
    </location>
</feature>
<evidence type="ECO:0000313" key="3">
    <source>
        <dbReference type="EMBL" id="KLU92713.1"/>
    </source>
</evidence>